<dbReference type="GO" id="GO:0032040">
    <property type="term" value="C:small-subunit processome"/>
    <property type="evidence" value="ECO:0007669"/>
    <property type="project" value="TreeGrafter"/>
</dbReference>
<feature type="compositionally biased region" description="Acidic residues" evidence="1">
    <location>
        <begin position="990"/>
        <end position="1001"/>
    </location>
</feature>
<keyword evidence="4" id="KW-1185">Reference proteome</keyword>
<dbReference type="VEuPathDB" id="VectorBase:AMIN000197"/>
<protein>
    <recommendedName>
        <fullName evidence="2">S1 motif domain-containing protein</fullName>
    </recommendedName>
</protein>
<dbReference type="InterPro" id="IPR003029">
    <property type="entry name" value="S1_domain"/>
</dbReference>
<reference evidence="3" key="2">
    <citation type="submission" date="2020-05" db="UniProtKB">
        <authorList>
            <consortium name="EnsemblMetazoa"/>
        </authorList>
    </citation>
    <scope>IDENTIFICATION</scope>
    <source>
        <strain evidence="3">MINIMUS1</strain>
    </source>
</reference>
<feature type="compositionally biased region" description="Acidic residues" evidence="1">
    <location>
        <begin position="1016"/>
        <end position="1034"/>
    </location>
</feature>
<dbReference type="STRING" id="112268.A0A182VQ68"/>
<dbReference type="PANTHER" id="PTHR23270:SF10">
    <property type="entry name" value="PROTEIN RRP5 HOMOLOG"/>
    <property type="match status" value="1"/>
</dbReference>
<evidence type="ECO:0000256" key="1">
    <source>
        <dbReference type="SAM" id="MobiDB-lite"/>
    </source>
</evidence>
<feature type="compositionally biased region" description="Polar residues" evidence="1">
    <location>
        <begin position="1039"/>
        <end position="1049"/>
    </location>
</feature>
<dbReference type="GO" id="GO:0006364">
    <property type="term" value="P:rRNA processing"/>
    <property type="evidence" value="ECO:0007669"/>
    <property type="project" value="InterPro"/>
</dbReference>
<dbReference type="SUPFAM" id="SSF50249">
    <property type="entry name" value="Nucleic acid-binding proteins"/>
    <property type="match status" value="1"/>
</dbReference>
<feature type="region of interest" description="Disordered" evidence="1">
    <location>
        <begin position="977"/>
        <end position="1072"/>
    </location>
</feature>
<name>A0A182VQ68_9DIPT</name>
<dbReference type="InterPro" id="IPR045209">
    <property type="entry name" value="Rrp5"/>
</dbReference>
<dbReference type="GO" id="GO:0003723">
    <property type="term" value="F:RNA binding"/>
    <property type="evidence" value="ECO:0007669"/>
    <property type="project" value="TreeGrafter"/>
</dbReference>
<feature type="domain" description="S1 motif" evidence="2">
    <location>
        <begin position="181"/>
        <end position="246"/>
    </location>
</feature>
<dbReference type="InterPro" id="IPR012340">
    <property type="entry name" value="NA-bd_OB-fold"/>
</dbReference>
<evidence type="ECO:0000313" key="4">
    <source>
        <dbReference type="Proteomes" id="UP000075920"/>
    </source>
</evidence>
<feature type="compositionally biased region" description="Basic residues" evidence="1">
    <location>
        <begin position="1050"/>
        <end position="1061"/>
    </location>
</feature>
<dbReference type="EnsemblMetazoa" id="AMIN000197-RA">
    <property type="protein sequence ID" value="AMIN000197-PA"/>
    <property type="gene ID" value="AMIN000197"/>
</dbReference>
<reference evidence="4" key="1">
    <citation type="submission" date="2013-03" db="EMBL/GenBank/DDBJ databases">
        <title>The Genome Sequence of Anopheles minimus MINIMUS1.</title>
        <authorList>
            <consortium name="The Broad Institute Genomics Platform"/>
            <person name="Neafsey D.E."/>
            <person name="Walton C."/>
            <person name="Walker B."/>
            <person name="Young S.K."/>
            <person name="Zeng Q."/>
            <person name="Gargeya S."/>
            <person name="Fitzgerald M."/>
            <person name="Haas B."/>
            <person name="Abouelleil A."/>
            <person name="Allen A.W."/>
            <person name="Alvarado L."/>
            <person name="Arachchi H.M."/>
            <person name="Berlin A.M."/>
            <person name="Chapman S.B."/>
            <person name="Gainer-Dewar J."/>
            <person name="Goldberg J."/>
            <person name="Griggs A."/>
            <person name="Gujja S."/>
            <person name="Hansen M."/>
            <person name="Howarth C."/>
            <person name="Imamovic A."/>
            <person name="Ireland A."/>
            <person name="Larimer J."/>
            <person name="McCowan C."/>
            <person name="Murphy C."/>
            <person name="Pearson M."/>
            <person name="Poon T.W."/>
            <person name="Priest M."/>
            <person name="Roberts A."/>
            <person name="Saif S."/>
            <person name="Shea T."/>
            <person name="Sisk P."/>
            <person name="Sykes S."/>
            <person name="Wortman J."/>
            <person name="Nusbaum C."/>
            <person name="Birren B."/>
        </authorList>
    </citation>
    <scope>NUCLEOTIDE SEQUENCE [LARGE SCALE GENOMIC DNA]</scope>
    <source>
        <strain evidence="4">MINIMUS1</strain>
    </source>
</reference>
<feature type="domain" description="S1 motif" evidence="2">
    <location>
        <begin position="530"/>
        <end position="596"/>
    </location>
</feature>
<proteinExistence type="predicted"/>
<organism evidence="3 4">
    <name type="scientific">Anopheles minimus</name>
    <dbReference type="NCBI Taxonomy" id="112268"/>
    <lineage>
        <taxon>Eukaryota</taxon>
        <taxon>Metazoa</taxon>
        <taxon>Ecdysozoa</taxon>
        <taxon>Arthropoda</taxon>
        <taxon>Hexapoda</taxon>
        <taxon>Insecta</taxon>
        <taxon>Pterygota</taxon>
        <taxon>Neoptera</taxon>
        <taxon>Endopterygota</taxon>
        <taxon>Diptera</taxon>
        <taxon>Nematocera</taxon>
        <taxon>Culicoidea</taxon>
        <taxon>Culicidae</taxon>
        <taxon>Anophelinae</taxon>
        <taxon>Anopheles</taxon>
    </lineage>
</organism>
<evidence type="ECO:0000313" key="3">
    <source>
        <dbReference type="EnsemblMetazoa" id="AMIN000197-PA"/>
    </source>
</evidence>
<dbReference type="SMART" id="SM00316">
    <property type="entry name" value="S1"/>
    <property type="match status" value="5"/>
</dbReference>
<sequence length="1085" mass="121965">MVNVEPAFPRGKKVQRNILTKHVKKPEFSVKKYGATVLPEEKAVRLRPKERHQVMLSEKETDVTWTQQALDASNLSFRSIQEGMLVLGCVKRIGKAIIELFLPGRINAQVPISMISNAYSNRLKKMIDTGSTDCPTLNDLYRCGDLVYVTLLHKPVKPNVKLTFSLKPSDLHRSFAPSQLVPGLVMSATIVEKEDHGYSMDIGVRNVRAFLPEEKLGQNRDDVGRNLLCSIETVSKLAYKVTVILKAFDPDTPRVLNVEEEVDLNTIVPGCRVMFSVGEPVEHGLRGMLFDDMVPAYVNKNMLTKVTSTPEKYSMFKKIPATLLYVMPRTNQVFVSLTPYPNNRIEMNVSNGPGTIIEKAYVKSVDYVGVWFLFQNKYRALLPRNFLLSRIASSDNVDESVLMSNFQIGTTCKLAVVSYNPLENTYIVTNDPSTINEEILSPDDIIVGNTYKCRVCKVIDDGAYVIVGNVRGSLLYVYYDRNQPVQVNDTVLLRAVMREYDSPFVKFTNHPALVDESASILYDWDQLDATQNQSFHGIIFKQNCNNALVRFCNNIVGFMPKIRNNPQMANLRINTVYKFTVLEFDKATNKLVLTLASTDEAIPSAVSVEATITCVHAAGVDVQTEDSKTGTIPSECLSEFGEHNSLYMRLLKEGRTVAVVQTNTDTYSMRLIPYFKEHPKHIESVESGALLKGSCSTVNGVLYVTPLLSNFSQQIEVKRKENYCEVKDGSIMMMRVLDVKKSSKEGYNLHVSTALLDVCENGKQDVFNFMVEYLKDVKNLIQRYQEANYAFANYTLGELVECVVESIVPESNKLAVEVRAIDKETKNAAKGIATAILPNQPASSYKVGKKVPGRVVWIDVERKLVHVCLDPPLVERILPEGSPMGTKYPANPVQCWVLFANNYVQVCCLQTVPLNALVIVPLKHHYNDMVDRGNNTTNTVKVRLLWNYEKMVFAMQEQMVLFYEMCFATAHAKQGRIHRQQASKTIDEPSINEEDESENDAYDVSPMEGMTRVADNEAEDADATYDRMDEESDDGLSIPTPTTRSISNGKKQKKKATSKSSKKGDDKTKLKRKIVALKKNGFMEI</sequence>
<dbReference type="PANTHER" id="PTHR23270">
    <property type="entry name" value="PROGRAMMED CELL DEATH PROTEIN 11 PRE-RRNA PROCESSING PROTEIN RRP5"/>
    <property type="match status" value="1"/>
</dbReference>
<evidence type="ECO:0000259" key="2">
    <source>
        <dbReference type="SMART" id="SM00316"/>
    </source>
</evidence>
<dbReference type="Gene3D" id="2.40.50.140">
    <property type="entry name" value="Nucleic acid-binding proteins"/>
    <property type="match status" value="1"/>
</dbReference>
<dbReference type="Proteomes" id="UP000075920">
    <property type="component" value="Unassembled WGS sequence"/>
</dbReference>
<dbReference type="AlphaFoldDB" id="A0A182VQ68"/>
<accession>A0A182VQ68</accession>
<feature type="domain" description="S1 motif" evidence="2">
    <location>
        <begin position="446"/>
        <end position="510"/>
    </location>
</feature>
<feature type="domain" description="S1 motif" evidence="2">
    <location>
        <begin position="352"/>
        <end position="431"/>
    </location>
</feature>
<feature type="domain" description="S1 motif" evidence="2">
    <location>
        <begin position="81"/>
        <end position="165"/>
    </location>
</feature>